<dbReference type="InterPro" id="IPR022414">
    <property type="entry name" value="ATP-guanido_PTrfase_cat"/>
</dbReference>
<accession>A0A1W1ZHX9</accession>
<dbReference type="Gene3D" id="3.30.590.10">
    <property type="entry name" value="Glutamine synthetase/guanido kinase, catalytic domain"/>
    <property type="match status" value="1"/>
</dbReference>
<keyword evidence="3 6" id="KW-0547">Nucleotide-binding</keyword>
<dbReference type="STRING" id="1121400.SAMN02746065_102301"/>
<dbReference type="GO" id="GO:0046314">
    <property type="term" value="P:phosphocreatine biosynthetic process"/>
    <property type="evidence" value="ECO:0007669"/>
    <property type="project" value="InterPro"/>
</dbReference>
<dbReference type="PROSITE" id="PS51510">
    <property type="entry name" value="PHOSPHAGEN_KINASE_C"/>
    <property type="match status" value="1"/>
</dbReference>
<dbReference type="PANTHER" id="PTHR11547:SF38">
    <property type="entry name" value="ARGININE KINASE 1-RELATED"/>
    <property type="match status" value="1"/>
</dbReference>
<keyword evidence="4 6" id="KW-0418">Kinase</keyword>
<dbReference type="InterPro" id="IPR022413">
    <property type="entry name" value="ATP-guanido_PTrfase_N"/>
</dbReference>
<dbReference type="InterPro" id="IPR036802">
    <property type="entry name" value="ATP-guanido_PTrfase_N_sf"/>
</dbReference>
<dbReference type="SUPFAM" id="SSF48034">
    <property type="entry name" value="Guanido kinase N-terminal domain"/>
    <property type="match status" value="1"/>
</dbReference>
<dbReference type="Pfam" id="PF02807">
    <property type="entry name" value="ATP-gua_PtransN"/>
    <property type="match status" value="1"/>
</dbReference>
<feature type="binding site" evidence="6">
    <location>
        <begin position="106"/>
        <end position="110"/>
    </location>
    <ligand>
        <name>ATP</name>
        <dbReference type="ChEBI" id="CHEBI:30616"/>
    </ligand>
</feature>
<dbReference type="SUPFAM" id="SSF55931">
    <property type="entry name" value="Glutamine synthetase/guanido kinase"/>
    <property type="match status" value="1"/>
</dbReference>
<gene>
    <name evidence="10" type="ORF">SAMN02746065_102301</name>
</gene>
<dbReference type="OrthoDB" id="9791353at2"/>
<evidence type="ECO:0000256" key="3">
    <source>
        <dbReference type="ARBA" id="ARBA00022741"/>
    </source>
</evidence>
<dbReference type="PROSITE" id="PS51509">
    <property type="entry name" value="PHOSPHAGEN_KINASE_N"/>
    <property type="match status" value="1"/>
</dbReference>
<feature type="domain" description="Phosphagen kinase C-terminal" evidence="9">
    <location>
        <begin position="103"/>
        <end position="354"/>
    </location>
</feature>
<keyword evidence="2 6" id="KW-0808">Transferase</keyword>
<feature type="binding site" evidence="6">
    <location>
        <position position="227"/>
    </location>
    <ligand>
        <name>ATP</name>
        <dbReference type="ChEBI" id="CHEBI:30616"/>
    </ligand>
</feature>
<dbReference type="FunFam" id="3.30.590.10:FF:000006">
    <property type="entry name" value="Arginine kinase 1"/>
    <property type="match status" value="1"/>
</dbReference>
<evidence type="ECO:0000259" key="8">
    <source>
        <dbReference type="PROSITE" id="PS51509"/>
    </source>
</evidence>
<reference evidence="10 11" key="1">
    <citation type="submission" date="2017-04" db="EMBL/GenBank/DDBJ databases">
        <authorList>
            <person name="Afonso C.L."/>
            <person name="Miller P.J."/>
            <person name="Scott M.A."/>
            <person name="Spackman E."/>
            <person name="Goraichik I."/>
            <person name="Dimitrov K.M."/>
            <person name="Suarez D.L."/>
            <person name="Swayne D.E."/>
        </authorList>
    </citation>
    <scope>NUCLEOTIDE SEQUENCE [LARGE SCALE GENOMIC DNA]</scope>
    <source>
        <strain evidence="10 11">DSM 3385</strain>
    </source>
</reference>
<dbReference type="InterPro" id="IPR014746">
    <property type="entry name" value="Gln_synth/guanido_kin_cat_dom"/>
</dbReference>
<keyword evidence="5 6" id="KW-0067">ATP-binding</keyword>
<proteinExistence type="inferred from homology"/>
<name>A0A1W1ZHX9_9BACT</name>
<dbReference type="AlphaFoldDB" id="A0A1W1ZHX9"/>
<evidence type="ECO:0000256" key="4">
    <source>
        <dbReference type="ARBA" id="ARBA00022777"/>
    </source>
</evidence>
<dbReference type="GO" id="GO:0004111">
    <property type="term" value="F:creatine kinase activity"/>
    <property type="evidence" value="ECO:0007669"/>
    <property type="project" value="InterPro"/>
</dbReference>
<evidence type="ECO:0000256" key="5">
    <source>
        <dbReference type="ARBA" id="ARBA00022840"/>
    </source>
</evidence>
<dbReference type="GO" id="GO:0005524">
    <property type="term" value="F:ATP binding"/>
    <property type="evidence" value="ECO:0007669"/>
    <property type="project" value="UniProtKB-UniRule"/>
</dbReference>
<sequence>MNFPVFSKKSTALAGKHLTESVFSTLKEKKTPNGFSLPMALASGIKNHDSGIGIYAGDAESYAVFSAVFSPLIEEYHGIPPGTPHGTDRSVVDLPNPDPRGQYILSTRIRVARNLAGYAFTPFIQRQQRREVTRKIMSALASLPDSLAGIYLSMEQDPLSPVTMPPNAQFIPKKQLQPMDLHSFIFKKGDRFQEAAGINRDWPDARGCFISQDTRFRVWINEEDHLRIISMDGHGDMSSTFNRLAIALENLESTLKFAWNDTLGYLAACPSNIGTGMRAGVHICLPRLFHQQDLLHKEVRQLNLQVRGTQGEKTRVEKAVFDISNERRLGITERKCLVTLHRGISRLIELEQTLERKK</sequence>
<dbReference type="Pfam" id="PF00217">
    <property type="entry name" value="ATP-gua_Ptrans"/>
    <property type="match status" value="1"/>
</dbReference>
<evidence type="ECO:0000256" key="7">
    <source>
        <dbReference type="RuleBase" id="RU000505"/>
    </source>
</evidence>
<protein>
    <submittedName>
        <fullName evidence="10">Creatine kinase/arginine kinase</fullName>
    </submittedName>
</protein>
<feature type="binding site" evidence="6">
    <location>
        <begin position="307"/>
        <end position="312"/>
    </location>
    <ligand>
        <name>ATP</name>
        <dbReference type="ChEBI" id="CHEBI:30616"/>
    </ligand>
</feature>
<dbReference type="CDD" id="cd07931">
    <property type="entry name" value="eukaryotic_phosphagen_kinases"/>
    <property type="match status" value="1"/>
</dbReference>
<dbReference type="EMBL" id="FWXY01000002">
    <property type="protein sequence ID" value="SMC47802.1"/>
    <property type="molecule type" value="Genomic_DNA"/>
</dbReference>
<evidence type="ECO:0000313" key="11">
    <source>
        <dbReference type="Proteomes" id="UP000192418"/>
    </source>
</evidence>
<evidence type="ECO:0000256" key="1">
    <source>
        <dbReference type="ARBA" id="ARBA00006798"/>
    </source>
</evidence>
<dbReference type="PROSITE" id="PS00112">
    <property type="entry name" value="PHOSPHAGEN_KINASE"/>
    <property type="match status" value="1"/>
</dbReference>
<dbReference type="RefSeq" id="WP_084066953.1">
    <property type="nucleotide sequence ID" value="NZ_FWXY01000002.1"/>
</dbReference>
<dbReference type="Gene3D" id="1.10.135.10">
    <property type="entry name" value="ATP:guanido phosphotransferase, N-terminal domain"/>
    <property type="match status" value="1"/>
</dbReference>
<feature type="binding site" evidence="6">
    <location>
        <begin position="278"/>
        <end position="282"/>
    </location>
    <ligand>
        <name>ATP</name>
        <dbReference type="ChEBI" id="CHEBI:30616"/>
    </ligand>
</feature>
<evidence type="ECO:0000259" key="9">
    <source>
        <dbReference type="PROSITE" id="PS51510"/>
    </source>
</evidence>
<feature type="domain" description="Phosphagen kinase N-terminal" evidence="8">
    <location>
        <begin position="1"/>
        <end position="78"/>
    </location>
</feature>
<organism evidence="10 11">
    <name type="scientific">Desulfocicer vacuolatum DSM 3385</name>
    <dbReference type="NCBI Taxonomy" id="1121400"/>
    <lineage>
        <taxon>Bacteria</taxon>
        <taxon>Pseudomonadati</taxon>
        <taxon>Thermodesulfobacteriota</taxon>
        <taxon>Desulfobacteria</taxon>
        <taxon>Desulfobacterales</taxon>
        <taxon>Desulfobacteraceae</taxon>
        <taxon>Desulfocicer</taxon>
    </lineage>
</organism>
<evidence type="ECO:0000256" key="6">
    <source>
        <dbReference type="PROSITE-ProRule" id="PRU00843"/>
    </source>
</evidence>
<dbReference type="FunFam" id="1.10.135.10:FF:000003">
    <property type="entry name" value="Three-domain arginine kinase"/>
    <property type="match status" value="1"/>
</dbReference>
<comment type="similarity">
    <text evidence="1 6 7">Belongs to the ATP:guanido phosphotransferase family.</text>
</comment>
<evidence type="ECO:0000313" key="10">
    <source>
        <dbReference type="EMBL" id="SMC47802.1"/>
    </source>
</evidence>
<dbReference type="InterPro" id="IPR022415">
    <property type="entry name" value="ATP-guanido_PTrfase_AS"/>
</dbReference>
<dbReference type="PANTHER" id="PTHR11547">
    <property type="entry name" value="ARGININE OR CREATINE KINASE"/>
    <property type="match status" value="1"/>
</dbReference>
<dbReference type="Proteomes" id="UP000192418">
    <property type="component" value="Unassembled WGS sequence"/>
</dbReference>
<dbReference type="GO" id="GO:0005615">
    <property type="term" value="C:extracellular space"/>
    <property type="evidence" value="ECO:0007669"/>
    <property type="project" value="TreeGrafter"/>
</dbReference>
<keyword evidence="11" id="KW-1185">Reference proteome</keyword>
<evidence type="ECO:0000256" key="2">
    <source>
        <dbReference type="ARBA" id="ARBA00022679"/>
    </source>
</evidence>
<dbReference type="InterPro" id="IPR000749">
    <property type="entry name" value="ATP-guanido_PTrfase"/>
</dbReference>
<comment type="caution">
    <text evidence="6">Lacks conserved residue(s) required for the propagation of feature annotation.</text>
</comment>